<evidence type="ECO:0000256" key="4">
    <source>
        <dbReference type="ARBA" id="ARBA00023125"/>
    </source>
</evidence>
<dbReference type="InterPro" id="IPR000524">
    <property type="entry name" value="Tscrpt_reg_HTH_GntR"/>
</dbReference>
<dbReference type="InterPro" id="IPR015421">
    <property type="entry name" value="PyrdxlP-dep_Trfase_major"/>
</dbReference>
<dbReference type="RefSeq" id="WP_248951784.1">
    <property type="nucleotide sequence ID" value="NZ_JAKILB010000019.1"/>
</dbReference>
<keyword evidence="5" id="KW-0804">Transcription</keyword>
<dbReference type="EMBL" id="JAKILB010000019">
    <property type="protein sequence ID" value="MCL1140818.1"/>
    <property type="molecule type" value="Genomic_DNA"/>
</dbReference>
<gene>
    <name evidence="7" type="ORF">L2740_19960</name>
</gene>
<keyword evidence="4" id="KW-0238">DNA-binding</keyword>
<keyword evidence="7" id="KW-0032">Aminotransferase</keyword>
<dbReference type="PANTHER" id="PTHR46577:SF1">
    <property type="entry name" value="HTH-TYPE TRANSCRIPTIONAL REGULATORY PROTEIN GABR"/>
    <property type="match status" value="1"/>
</dbReference>
<dbReference type="CDD" id="cd07377">
    <property type="entry name" value="WHTH_GntR"/>
    <property type="match status" value="1"/>
</dbReference>
<keyword evidence="2" id="KW-0663">Pyridoxal phosphate</keyword>
<dbReference type="InterPro" id="IPR036390">
    <property type="entry name" value="WH_DNA-bd_sf"/>
</dbReference>
<organism evidence="7 8">
    <name type="scientific">Shewanella pneumatophori</name>
    <dbReference type="NCBI Taxonomy" id="314092"/>
    <lineage>
        <taxon>Bacteria</taxon>
        <taxon>Pseudomonadati</taxon>
        <taxon>Pseudomonadota</taxon>
        <taxon>Gammaproteobacteria</taxon>
        <taxon>Alteromonadales</taxon>
        <taxon>Shewanellaceae</taxon>
        <taxon>Shewanella</taxon>
    </lineage>
</organism>
<dbReference type="InterPro" id="IPR036388">
    <property type="entry name" value="WH-like_DNA-bd_sf"/>
</dbReference>
<evidence type="ECO:0000256" key="1">
    <source>
        <dbReference type="ARBA" id="ARBA00005384"/>
    </source>
</evidence>
<dbReference type="GO" id="GO:0008483">
    <property type="term" value="F:transaminase activity"/>
    <property type="evidence" value="ECO:0007669"/>
    <property type="project" value="UniProtKB-KW"/>
</dbReference>
<dbReference type="AlphaFoldDB" id="A0A9X1ZMV9"/>
<dbReference type="InterPro" id="IPR004839">
    <property type="entry name" value="Aminotransferase_I/II_large"/>
</dbReference>
<keyword evidence="8" id="KW-1185">Reference proteome</keyword>
<protein>
    <submittedName>
        <fullName evidence="7">PLP-dependent aminotransferase family protein</fullName>
    </submittedName>
</protein>
<dbReference type="PANTHER" id="PTHR46577">
    <property type="entry name" value="HTH-TYPE TRANSCRIPTIONAL REGULATORY PROTEIN GABR"/>
    <property type="match status" value="1"/>
</dbReference>
<dbReference type="SUPFAM" id="SSF53383">
    <property type="entry name" value="PLP-dependent transferases"/>
    <property type="match status" value="1"/>
</dbReference>
<comment type="similarity">
    <text evidence="1">In the C-terminal section; belongs to the class-I pyridoxal-phosphate-dependent aminotransferase family.</text>
</comment>
<sequence length="454" mass="50641">MGTIWTPNLARYSGAKYKQIASAAEDAISSGELLPNSKLPPQRQLADNLFVTIGTITRAYALLEQRGYVYAKVGAGTFVKASQSVTNSQRGNFSTCQQPLTDQINLLSDAMSELAKSPLRLTQLMEYHAEPLNEHKLTFSQWLVRRGIEQKPEQIVFSHGAQQGIFAVLNAMLESGDTLFCESNCYPGIHVAAEQLGIKIIPVSLTDDGLDLSELAEKLSFYKPKALYLTPNNQNPTCIQYSPTQRQSILKLAQTHQVVIIEDDVNYCLPNEWCSPLWSLDQTSTAIEEQSVIYISSLSKLFCGGLRQGFLLVPQRFMRKIKQAIYSQCWMVSPINTELACILIDNKAFMGEREQQIAARQQQCIAMGQRLGLKQNWRGLNGWLQLKLPLKSHHVVTALAQQGILIRNGDDFNNHDNHIRLSIGGCGDDSIFTEQLARIEACINELSQSAYSVV</sequence>
<dbReference type="InterPro" id="IPR051446">
    <property type="entry name" value="HTH_trans_reg/aminotransferase"/>
</dbReference>
<dbReference type="Pfam" id="PF00392">
    <property type="entry name" value="GntR"/>
    <property type="match status" value="1"/>
</dbReference>
<dbReference type="Pfam" id="PF00155">
    <property type="entry name" value="Aminotran_1_2"/>
    <property type="match status" value="1"/>
</dbReference>
<evidence type="ECO:0000313" key="7">
    <source>
        <dbReference type="EMBL" id="MCL1140818.1"/>
    </source>
</evidence>
<evidence type="ECO:0000256" key="3">
    <source>
        <dbReference type="ARBA" id="ARBA00023015"/>
    </source>
</evidence>
<dbReference type="Gene3D" id="1.10.10.10">
    <property type="entry name" value="Winged helix-like DNA-binding domain superfamily/Winged helix DNA-binding domain"/>
    <property type="match status" value="1"/>
</dbReference>
<evidence type="ECO:0000313" key="8">
    <source>
        <dbReference type="Proteomes" id="UP001139293"/>
    </source>
</evidence>
<evidence type="ECO:0000256" key="5">
    <source>
        <dbReference type="ARBA" id="ARBA00023163"/>
    </source>
</evidence>
<dbReference type="GO" id="GO:0003677">
    <property type="term" value="F:DNA binding"/>
    <property type="evidence" value="ECO:0007669"/>
    <property type="project" value="UniProtKB-KW"/>
</dbReference>
<dbReference type="CDD" id="cd00609">
    <property type="entry name" value="AAT_like"/>
    <property type="match status" value="1"/>
</dbReference>
<keyword evidence="7" id="KW-0808">Transferase</keyword>
<evidence type="ECO:0000256" key="2">
    <source>
        <dbReference type="ARBA" id="ARBA00022898"/>
    </source>
</evidence>
<name>A0A9X1ZMV9_9GAMM</name>
<dbReference type="SMART" id="SM00345">
    <property type="entry name" value="HTH_GNTR"/>
    <property type="match status" value="1"/>
</dbReference>
<keyword evidence="3" id="KW-0805">Transcription regulation</keyword>
<dbReference type="InterPro" id="IPR015424">
    <property type="entry name" value="PyrdxlP-dep_Trfase"/>
</dbReference>
<dbReference type="Gene3D" id="3.40.640.10">
    <property type="entry name" value="Type I PLP-dependent aspartate aminotransferase-like (Major domain)"/>
    <property type="match status" value="1"/>
</dbReference>
<evidence type="ECO:0000259" key="6">
    <source>
        <dbReference type="PROSITE" id="PS50949"/>
    </source>
</evidence>
<dbReference type="PROSITE" id="PS50949">
    <property type="entry name" value="HTH_GNTR"/>
    <property type="match status" value="1"/>
</dbReference>
<dbReference type="Proteomes" id="UP001139293">
    <property type="component" value="Unassembled WGS sequence"/>
</dbReference>
<reference evidence="7" key="1">
    <citation type="submission" date="2022-01" db="EMBL/GenBank/DDBJ databases">
        <title>Whole genome-based taxonomy of the Shewanellaceae.</title>
        <authorList>
            <person name="Martin-Rodriguez A.J."/>
        </authorList>
    </citation>
    <scope>NUCLEOTIDE SEQUENCE</scope>
    <source>
        <strain evidence="7">KCTC 23973</strain>
    </source>
</reference>
<dbReference type="GO" id="GO:0030170">
    <property type="term" value="F:pyridoxal phosphate binding"/>
    <property type="evidence" value="ECO:0007669"/>
    <property type="project" value="InterPro"/>
</dbReference>
<dbReference type="SUPFAM" id="SSF46785">
    <property type="entry name" value="Winged helix' DNA-binding domain"/>
    <property type="match status" value="1"/>
</dbReference>
<dbReference type="GO" id="GO:0003700">
    <property type="term" value="F:DNA-binding transcription factor activity"/>
    <property type="evidence" value="ECO:0007669"/>
    <property type="project" value="InterPro"/>
</dbReference>
<comment type="caution">
    <text evidence="7">The sequence shown here is derived from an EMBL/GenBank/DDBJ whole genome shotgun (WGS) entry which is preliminary data.</text>
</comment>
<feature type="domain" description="HTH gntR-type" evidence="6">
    <location>
        <begin position="14"/>
        <end position="82"/>
    </location>
</feature>
<proteinExistence type="inferred from homology"/>
<accession>A0A9X1ZMV9</accession>